<keyword evidence="15" id="KW-1185">Reference proteome</keyword>
<sequence length="765" mass="83941">MALRGITVVELAGLAPVPFCGMVLADFGAQVVRVDRPAARSGPSRLARGKRSLVVDLKQPRGAAVLRRLCARADVMLEPFRPGVMEKLQLGPEILQKENPRLIYARLSGFGQSGRFSKMAGHDINYLALSGVLSRIGRSGENPYAPLNLLADFGGGGLMCAMGIIMALFERTRSGKGQVIDASMVEGTAYLSSFMWKTQETGLWEQPRGQNMLDGGAPFYTTYRTADGGFMAVGAIEPQFYELLIKGLGLKSDELPNQLSMKDWPEMKKKFADIFAKKTKAEWCQIFDGTDACVTPVLTFEEVTHHGHNKDRGSFITDTEQRPVVGSASDHCRARWGRRRPYILTLGLMMLLGMAMYLNGDAIISALIADPRRKPIWAISITMIGVVLFDFAADFIDGPIKAYLFDVCTHRDKERGLHFHALFTGLGGALGYLLGAIDWAHLELGRLLGTEFQVMFFFSSLVLTLCFIIHLCSIPEAPLRDVAKDIPPQQAPQDLALSSDKMYEYGSIEKVKNGYVNQELVLQGGKTKNPAEQTQRTMTLRSLLRALRSMPPHYRCLCISHLIGWTAFLSNMLFFTDFMGQIVYHGDPYGAHNSTEFLIYQRGVEVGCWGLCINSMFSSLYSYFQKVLVPCIGLKGLYFMGYLLFGLGTGFIGLFPNVYSTLAMCTLFGVMSSTLYTVPFTLIAVYHHEEQKQRALGGGPDGSSRGQGLDCAALTSMVQLAQILVGGGLGLLVNTAGSVVVVVITASAVALIGCCFVALFVRYVD</sequence>
<dbReference type="PANTHER" id="PTHR48228:SF5">
    <property type="entry name" value="ALPHA-METHYLACYL-COA RACEMASE"/>
    <property type="match status" value="1"/>
</dbReference>
<feature type="transmembrane region" description="Helical" evidence="13">
    <location>
        <begin position="661"/>
        <end position="686"/>
    </location>
</feature>
<feature type="transmembrane region" description="Helical" evidence="13">
    <location>
        <begin position="636"/>
        <end position="655"/>
    </location>
</feature>
<evidence type="ECO:0000256" key="12">
    <source>
        <dbReference type="ARBA" id="ARBA00075249"/>
    </source>
</evidence>
<dbReference type="Ensembl" id="ENSBIXT00000044803.1">
    <property type="protein sequence ID" value="ENSBIXP00000010791.1"/>
    <property type="gene ID" value="ENSBIXG00000016221.1"/>
</dbReference>
<feature type="transmembrane region" description="Helical" evidence="13">
    <location>
        <begin position="711"/>
        <end position="733"/>
    </location>
</feature>
<dbReference type="CDD" id="cd17313">
    <property type="entry name" value="MFS_SLC45_SUC"/>
    <property type="match status" value="1"/>
</dbReference>
<protein>
    <recommendedName>
        <fullName evidence="11">Alpha-methylacyl-CoA racemase</fullName>
        <ecNumber evidence="10">5.1.99.4</ecNumber>
    </recommendedName>
    <alternativeName>
        <fullName evidence="12">2-methylacyl-CoA racemase</fullName>
    </alternativeName>
</protein>
<keyword evidence="13" id="KW-0812">Transmembrane</keyword>
<comment type="pathway">
    <text evidence="2">Lipid metabolism; bile acid biosynthesis.</text>
</comment>
<dbReference type="Pfam" id="PF02515">
    <property type="entry name" value="CoA_transf_3"/>
    <property type="match status" value="1"/>
</dbReference>
<evidence type="ECO:0000256" key="7">
    <source>
        <dbReference type="ARBA" id="ARBA00052633"/>
    </source>
</evidence>
<keyword evidence="13" id="KW-0472">Membrane</keyword>
<evidence type="ECO:0000256" key="2">
    <source>
        <dbReference type="ARBA" id="ARBA00004860"/>
    </source>
</evidence>
<dbReference type="GO" id="GO:0008111">
    <property type="term" value="F:alpha-methylacyl-CoA racemase activity"/>
    <property type="evidence" value="ECO:0007669"/>
    <property type="project" value="UniProtKB-EC"/>
</dbReference>
<evidence type="ECO:0000256" key="9">
    <source>
        <dbReference type="ARBA" id="ARBA00056478"/>
    </source>
</evidence>
<comment type="similarity">
    <text evidence="4">Belongs to the CoA-transferase III family.</text>
</comment>
<dbReference type="SUPFAM" id="SSF89796">
    <property type="entry name" value="CoA-transferase family III (CaiB/BaiF)"/>
    <property type="match status" value="1"/>
</dbReference>
<comment type="subcellular location">
    <subcellularLocation>
        <location evidence="1">Membrane</location>
        <topology evidence="1">Multi-pass membrane protein</topology>
    </subcellularLocation>
</comment>
<dbReference type="GO" id="GO:0008206">
    <property type="term" value="P:bile acid metabolic process"/>
    <property type="evidence" value="ECO:0007669"/>
    <property type="project" value="TreeGrafter"/>
</dbReference>
<dbReference type="Gene3D" id="3.30.1540.10">
    <property type="entry name" value="formyl-coa transferase, domain 3"/>
    <property type="match status" value="1"/>
</dbReference>
<dbReference type="InterPro" id="IPR036259">
    <property type="entry name" value="MFS_trans_sf"/>
</dbReference>
<keyword evidence="13" id="KW-1133">Transmembrane helix</keyword>
<evidence type="ECO:0000256" key="1">
    <source>
        <dbReference type="ARBA" id="ARBA00004141"/>
    </source>
</evidence>
<feature type="transmembrane region" description="Helical" evidence="13">
    <location>
        <begin position="149"/>
        <end position="169"/>
    </location>
</feature>
<dbReference type="FunFam" id="3.30.1540.10:FF:000004">
    <property type="entry name" value="Probable alpha-methylacyl-CoA racemase mcr"/>
    <property type="match status" value="1"/>
</dbReference>
<evidence type="ECO:0000256" key="4">
    <source>
        <dbReference type="ARBA" id="ARBA00008383"/>
    </source>
</evidence>
<dbReference type="STRING" id="30522.A0A4W2CD35"/>
<reference evidence="14" key="3">
    <citation type="submission" date="2025-09" db="UniProtKB">
        <authorList>
            <consortium name="Ensembl"/>
        </authorList>
    </citation>
    <scope>IDENTIFICATION</scope>
</reference>
<dbReference type="EC" id="5.1.99.4" evidence="10"/>
<evidence type="ECO:0000313" key="15">
    <source>
        <dbReference type="Proteomes" id="UP000314981"/>
    </source>
</evidence>
<dbReference type="GO" id="GO:0022857">
    <property type="term" value="F:transmembrane transporter activity"/>
    <property type="evidence" value="ECO:0007669"/>
    <property type="project" value="InterPro"/>
</dbReference>
<evidence type="ECO:0000256" key="10">
    <source>
        <dbReference type="ARBA" id="ARBA00066407"/>
    </source>
</evidence>
<dbReference type="Proteomes" id="UP000314981">
    <property type="component" value="Chromosome 20"/>
</dbReference>
<comment type="catalytic activity">
    <reaction evidence="6">
        <text>a (2S)-2-methylacyl-CoA = a (2R)-2-methylacyl-CoA</text>
        <dbReference type="Rhea" id="RHEA:12657"/>
        <dbReference type="ChEBI" id="CHEBI:57313"/>
        <dbReference type="ChEBI" id="CHEBI:57314"/>
        <dbReference type="EC" id="5.1.99.4"/>
    </reaction>
    <physiologicalReaction direction="left-to-right" evidence="6">
        <dbReference type="Rhea" id="RHEA:12658"/>
    </physiologicalReaction>
    <physiologicalReaction direction="right-to-left" evidence="6">
        <dbReference type="Rhea" id="RHEA:12659"/>
    </physiologicalReaction>
</comment>
<evidence type="ECO:0000256" key="6">
    <source>
        <dbReference type="ARBA" id="ARBA00051456"/>
    </source>
</evidence>
<proteinExistence type="inferred from homology"/>
<dbReference type="InterPro" id="IPR011701">
    <property type="entry name" value="MFS"/>
</dbReference>
<dbReference type="InterPro" id="IPR003673">
    <property type="entry name" value="CoA-Trfase_fam_III"/>
</dbReference>
<comment type="catalytic activity">
    <reaction evidence="7">
        <text>(2R,6)-dimethylheptanoyl-CoA = (2S,6)-dimethylheptanoyl-CoA</text>
        <dbReference type="Rhea" id="RHEA:46732"/>
        <dbReference type="ChEBI" id="CHEBI:86982"/>
        <dbReference type="ChEBI" id="CHEBI:86983"/>
    </reaction>
    <physiologicalReaction direction="left-to-right" evidence="7">
        <dbReference type="Rhea" id="RHEA:46733"/>
    </physiologicalReaction>
</comment>
<feature type="transmembrane region" description="Helical" evidence="13">
    <location>
        <begin position="343"/>
        <end position="369"/>
    </location>
</feature>
<feature type="transmembrane region" description="Helical" evidence="13">
    <location>
        <begin position="375"/>
        <end position="396"/>
    </location>
</feature>
<evidence type="ECO:0000256" key="5">
    <source>
        <dbReference type="ARBA" id="ARBA00023235"/>
    </source>
</evidence>
<keyword evidence="5" id="KW-0413">Isomerase</keyword>
<reference evidence="14 15" key="1">
    <citation type="submission" date="2018-11" db="EMBL/GenBank/DDBJ databases">
        <title>Haplotype-resolved cattle genomes.</title>
        <authorList>
            <person name="Low W.Y."/>
            <person name="Tearle R."/>
            <person name="Bickhart D.M."/>
            <person name="Rosen B.D."/>
            <person name="Koren S."/>
            <person name="Rhie A."/>
            <person name="Hiendleder S."/>
            <person name="Phillippy A.M."/>
            <person name="Smith T.P.L."/>
            <person name="Williams J.L."/>
        </authorList>
    </citation>
    <scope>NUCLEOTIDE SEQUENCE [LARGE SCALE GENOMIC DNA]</scope>
</reference>
<evidence type="ECO:0000313" key="14">
    <source>
        <dbReference type="Ensembl" id="ENSBIXP00000010791.1"/>
    </source>
</evidence>
<evidence type="ECO:0000256" key="3">
    <source>
        <dbReference type="ARBA" id="ARBA00004872"/>
    </source>
</evidence>
<dbReference type="FunFam" id="3.40.50.10540:FF:000004">
    <property type="entry name" value="Probable alpha-methylacyl-CoA racemase mcr"/>
    <property type="match status" value="1"/>
</dbReference>
<dbReference type="SUPFAM" id="SSF103473">
    <property type="entry name" value="MFS general substrate transporter"/>
    <property type="match status" value="1"/>
</dbReference>
<dbReference type="GO" id="GO:0005739">
    <property type="term" value="C:mitochondrion"/>
    <property type="evidence" value="ECO:0007669"/>
    <property type="project" value="TreeGrafter"/>
</dbReference>
<evidence type="ECO:0000256" key="11">
    <source>
        <dbReference type="ARBA" id="ARBA00074506"/>
    </source>
</evidence>
<feature type="transmembrane region" description="Helical" evidence="13">
    <location>
        <begin position="417"/>
        <end position="434"/>
    </location>
</feature>
<dbReference type="PANTHER" id="PTHR48228">
    <property type="entry name" value="SUCCINYL-COA--D-CITRAMALATE COA-TRANSFERASE"/>
    <property type="match status" value="1"/>
</dbReference>
<dbReference type="Gene3D" id="1.20.1250.20">
    <property type="entry name" value="MFS general substrate transporter like domains"/>
    <property type="match status" value="1"/>
</dbReference>
<comment type="catalytic activity">
    <reaction evidence="8">
        <text>(25R)-3alpha,7alpha,12alpha-trihydroxy-5beta-cholestan-26-oyl-CoA = (25S)-3alpha,7alpha,12alpha-trihydroxy-5beta-cholestan-26-oyl-CoA</text>
        <dbReference type="Rhea" id="RHEA:40455"/>
        <dbReference type="ChEBI" id="CHEBI:58677"/>
        <dbReference type="ChEBI" id="CHEBI:77251"/>
    </reaction>
    <physiologicalReaction direction="left-to-right" evidence="8">
        <dbReference type="Rhea" id="RHEA:40456"/>
    </physiologicalReaction>
    <physiologicalReaction direction="right-to-left" evidence="8">
        <dbReference type="Rhea" id="RHEA:40457"/>
    </physiologicalReaction>
</comment>
<comment type="pathway">
    <text evidence="3">Lipid metabolism; fatty acid metabolism.</text>
</comment>
<feature type="transmembrane region" description="Helical" evidence="13">
    <location>
        <begin position="454"/>
        <end position="474"/>
    </location>
</feature>
<organism evidence="14 15">
    <name type="scientific">Bos indicus x Bos taurus</name>
    <name type="common">Hybrid cattle</name>
    <dbReference type="NCBI Taxonomy" id="30522"/>
    <lineage>
        <taxon>Eukaryota</taxon>
        <taxon>Metazoa</taxon>
        <taxon>Chordata</taxon>
        <taxon>Craniata</taxon>
        <taxon>Vertebrata</taxon>
        <taxon>Euteleostomi</taxon>
        <taxon>Mammalia</taxon>
        <taxon>Eutheria</taxon>
        <taxon>Laurasiatheria</taxon>
        <taxon>Artiodactyla</taxon>
        <taxon>Ruminantia</taxon>
        <taxon>Pecora</taxon>
        <taxon>Bovidae</taxon>
        <taxon>Bovinae</taxon>
        <taxon>Bos</taxon>
    </lineage>
</organism>
<feature type="transmembrane region" description="Helical" evidence="13">
    <location>
        <begin position="562"/>
        <end position="584"/>
    </location>
</feature>
<dbReference type="InterPro" id="IPR044855">
    <property type="entry name" value="CoA-Trfase_III_dom3_sf"/>
</dbReference>
<comment type="function">
    <text evidence="9">Catalyzes the interconversion of (R)- and (S)-stereoisomers of alpha-methyl-branched-chain fatty acyl-CoA esters. Acts only on coenzyme A thioesters, not on free fatty acids, and accepts as substrates a wide range of alpha-methylacyl-CoAs, including pristanoyl-CoA, trihydroxycoprostanoyl-CoA (an intermediate in bile acid synthesis), and arylpropionic acids like the anti-inflammatory drug ibuprofen (2-(4-isobutylphenyl)propionic acid) but neither 3-methyl-branched nor linear-chain acyl-CoAs.</text>
</comment>
<dbReference type="AlphaFoldDB" id="A0A4W2CD35"/>
<evidence type="ECO:0000256" key="8">
    <source>
        <dbReference type="ARBA" id="ARBA00052701"/>
    </source>
</evidence>
<dbReference type="GO" id="GO:0016020">
    <property type="term" value="C:membrane"/>
    <property type="evidence" value="ECO:0007669"/>
    <property type="project" value="UniProtKB-SubCell"/>
</dbReference>
<dbReference type="Pfam" id="PF07690">
    <property type="entry name" value="MFS_1"/>
    <property type="match status" value="1"/>
</dbReference>
<reference evidence="14" key="2">
    <citation type="submission" date="2025-08" db="UniProtKB">
        <authorList>
            <consortium name="Ensembl"/>
        </authorList>
    </citation>
    <scope>IDENTIFICATION</scope>
</reference>
<evidence type="ECO:0000256" key="13">
    <source>
        <dbReference type="SAM" id="Phobius"/>
    </source>
</evidence>
<dbReference type="InterPro" id="IPR023606">
    <property type="entry name" value="CoA-Trfase_III_dom_1_sf"/>
</dbReference>
<dbReference type="Gene3D" id="3.40.50.10540">
    <property type="entry name" value="Crotonobetainyl-coa:carnitine coa-transferase, domain 1"/>
    <property type="match status" value="1"/>
</dbReference>
<accession>A0A4W2CD35</accession>
<dbReference type="InterPro" id="IPR050509">
    <property type="entry name" value="CoA-transferase_III"/>
</dbReference>
<feature type="transmembrane region" description="Helical" evidence="13">
    <location>
        <begin position="739"/>
        <end position="761"/>
    </location>
</feature>
<name>A0A4W2CD35_BOBOX</name>